<keyword evidence="1 2" id="KW-0597">Phosphoprotein</keyword>
<evidence type="ECO:0000256" key="2">
    <source>
        <dbReference type="PROSITE-ProRule" id="PRU00169"/>
    </source>
</evidence>
<evidence type="ECO:0000313" key="5">
    <source>
        <dbReference type="Proteomes" id="UP001224682"/>
    </source>
</evidence>
<dbReference type="PANTHER" id="PTHR44591:SF21">
    <property type="entry name" value="TWO-COMPONENT RESPONSE REGULATOR"/>
    <property type="match status" value="1"/>
</dbReference>
<dbReference type="InterPro" id="IPR050595">
    <property type="entry name" value="Bact_response_regulator"/>
</dbReference>
<evidence type="ECO:0000313" key="4">
    <source>
        <dbReference type="EMBL" id="MDQ0301124.1"/>
    </source>
</evidence>
<dbReference type="Proteomes" id="UP001224682">
    <property type="component" value="Unassembled WGS sequence"/>
</dbReference>
<evidence type="ECO:0000259" key="3">
    <source>
        <dbReference type="PROSITE" id="PS50110"/>
    </source>
</evidence>
<reference evidence="4 5" key="1">
    <citation type="submission" date="2023-07" db="EMBL/GenBank/DDBJ databases">
        <title>Genomic Encyclopedia of Type Strains, Phase IV (KMG-IV): sequencing the most valuable type-strain genomes for metagenomic binning, comparative biology and taxonomic classification.</title>
        <authorList>
            <person name="Goeker M."/>
        </authorList>
    </citation>
    <scope>NUCLEOTIDE SEQUENCE [LARGE SCALE GENOMIC DNA]</scope>
    <source>
        <strain evidence="4 5">DSM 2457</strain>
    </source>
</reference>
<dbReference type="InterPro" id="IPR001789">
    <property type="entry name" value="Sig_transdc_resp-reg_receiver"/>
</dbReference>
<protein>
    <submittedName>
        <fullName evidence="4">CheY-like chemotaxis protein</fullName>
    </submittedName>
</protein>
<organism evidence="4 5">
    <name type="scientific">Ancylobacter polymorphus</name>
    <dbReference type="NCBI Taxonomy" id="223390"/>
    <lineage>
        <taxon>Bacteria</taxon>
        <taxon>Pseudomonadati</taxon>
        <taxon>Pseudomonadota</taxon>
        <taxon>Alphaproteobacteria</taxon>
        <taxon>Hyphomicrobiales</taxon>
        <taxon>Xanthobacteraceae</taxon>
        <taxon>Ancylobacter</taxon>
    </lineage>
</organism>
<keyword evidence="5" id="KW-1185">Reference proteome</keyword>
<dbReference type="Pfam" id="PF00072">
    <property type="entry name" value="Response_reg"/>
    <property type="match status" value="1"/>
</dbReference>
<proteinExistence type="predicted"/>
<dbReference type="SUPFAM" id="SSF52172">
    <property type="entry name" value="CheY-like"/>
    <property type="match status" value="1"/>
</dbReference>
<sequence length="121" mass="12969">MPIAVLVVEDEPLVRFDIADYLAENGFEVHEAASADQALAILEAIPAIRLVFTDIDMPGSMDGLKLSAAVRKRWPPVQIIVTSGNRIAGTAEIPEGSLFVAKPYRPADIARSMQGLLAGRA</sequence>
<accession>A0ABU0B5M7</accession>
<dbReference type="Gene3D" id="3.40.50.2300">
    <property type="match status" value="1"/>
</dbReference>
<dbReference type="InterPro" id="IPR011006">
    <property type="entry name" value="CheY-like_superfamily"/>
</dbReference>
<dbReference type="PROSITE" id="PS50110">
    <property type="entry name" value="RESPONSE_REGULATORY"/>
    <property type="match status" value="1"/>
</dbReference>
<dbReference type="EMBL" id="JAUSUI010000001">
    <property type="protein sequence ID" value="MDQ0301124.1"/>
    <property type="molecule type" value="Genomic_DNA"/>
</dbReference>
<name>A0ABU0B5M7_9HYPH</name>
<evidence type="ECO:0000256" key="1">
    <source>
        <dbReference type="ARBA" id="ARBA00022553"/>
    </source>
</evidence>
<feature type="modified residue" description="4-aspartylphosphate" evidence="2">
    <location>
        <position position="54"/>
    </location>
</feature>
<feature type="domain" description="Response regulatory" evidence="3">
    <location>
        <begin position="4"/>
        <end position="117"/>
    </location>
</feature>
<gene>
    <name evidence="4" type="ORF">J2S75_000135</name>
</gene>
<dbReference type="PANTHER" id="PTHR44591">
    <property type="entry name" value="STRESS RESPONSE REGULATOR PROTEIN 1"/>
    <property type="match status" value="1"/>
</dbReference>
<dbReference type="SMART" id="SM00448">
    <property type="entry name" value="REC"/>
    <property type="match status" value="1"/>
</dbReference>
<comment type="caution">
    <text evidence="4">The sequence shown here is derived from an EMBL/GenBank/DDBJ whole genome shotgun (WGS) entry which is preliminary data.</text>
</comment>
<dbReference type="RefSeq" id="WP_307017231.1">
    <property type="nucleotide sequence ID" value="NZ_JAUSUI010000001.1"/>
</dbReference>